<dbReference type="InterPro" id="IPR037171">
    <property type="entry name" value="NagB/RpiA_transferase-like"/>
</dbReference>
<evidence type="ECO:0000313" key="4">
    <source>
        <dbReference type="Proteomes" id="UP000238642"/>
    </source>
</evidence>
<dbReference type="PANTHER" id="PTHR47153">
    <property type="entry name" value="LACTATE UTILIZATION PROTEIN B"/>
    <property type="match status" value="1"/>
</dbReference>
<gene>
    <name evidence="3" type="ORF">C5749_13810</name>
</gene>
<dbReference type="InterPro" id="IPR004452">
    <property type="entry name" value="LutB/LldF"/>
</dbReference>
<dbReference type="OrthoDB" id="9782337at2"/>
<accession>A0A2S9JMY1</accession>
<keyword evidence="4" id="KW-1185">Reference proteome</keyword>
<dbReference type="PANTHER" id="PTHR47153:SF2">
    <property type="entry name" value="LACTATE UTILIZATION PROTEIN B"/>
    <property type="match status" value="1"/>
</dbReference>
<evidence type="ECO:0000313" key="3">
    <source>
        <dbReference type="EMBL" id="PRD54520.1"/>
    </source>
</evidence>
<reference evidence="3 4" key="1">
    <citation type="submission" date="2018-02" db="EMBL/GenBank/DDBJ databases">
        <title>The draft genome of Sphingobacterium gobiense H7.</title>
        <authorList>
            <person name="Li L."/>
            <person name="Liu L."/>
            <person name="Zhang X."/>
            <person name="Wang T."/>
            <person name="Liang L."/>
        </authorList>
    </citation>
    <scope>NUCLEOTIDE SEQUENCE [LARGE SCALE GENOMIC DNA]</scope>
    <source>
        <strain evidence="3 4">ACCC 05757</strain>
    </source>
</reference>
<evidence type="ECO:0000256" key="1">
    <source>
        <dbReference type="ARBA" id="ARBA00022485"/>
    </source>
</evidence>
<keyword evidence="1" id="KW-0479">Metal-binding</keyword>
<sequence>MGELVADKFLRDAVVNSVNERHREIINTNIDKYSLAFERGKSKFFDLENSKKKAHLMKWKTIENLERYLLDFETNFTKNGGQVIWANDAEEARQEIAKIMARHQAQSVAKSKSMVAEEIELNRYLEKQKIEIFEHDFETPLDTSAEQLTIEAGELLRKKYVRADIGISGANFIIADTGSIAITENDGNARFTTSFPKVHIALAGVEKIIPSINDLDLFWPLLASHGTGQNLTAYNTILSGPRQEHDADGPEKMYVILLDNGRTNVLEKNDQRQALYCICCEASLNVCPTYQNIAGQTYDTSYKTLINSLVPSNLNSVSELKHPAYASPLCGKCFEACAVDIDFLRLALLNRRDSVQQDLVSKKEKRTWKIFAYIVQRRGLIDFFSGKTKNFFLQNFFKKTWGPHRKLPKLAEKSFAKQWKERGDQ</sequence>
<dbReference type="Pfam" id="PF02589">
    <property type="entry name" value="LUD_dom"/>
    <property type="match status" value="1"/>
</dbReference>
<name>A0A2S9JMY1_9SPHI</name>
<organism evidence="3 4">
    <name type="scientific">Sphingobacterium gobiense</name>
    <dbReference type="NCBI Taxonomy" id="1382456"/>
    <lineage>
        <taxon>Bacteria</taxon>
        <taxon>Pseudomonadati</taxon>
        <taxon>Bacteroidota</taxon>
        <taxon>Sphingobacteriia</taxon>
        <taxon>Sphingobacteriales</taxon>
        <taxon>Sphingobacteriaceae</taxon>
        <taxon>Sphingobacterium</taxon>
    </lineage>
</organism>
<dbReference type="SUPFAM" id="SSF100950">
    <property type="entry name" value="NagB/RpiA/CoA transferase-like"/>
    <property type="match status" value="1"/>
</dbReference>
<dbReference type="Proteomes" id="UP000238642">
    <property type="component" value="Unassembled WGS sequence"/>
</dbReference>
<comment type="caution">
    <text evidence="3">The sequence shown here is derived from an EMBL/GenBank/DDBJ whole genome shotgun (WGS) entry which is preliminary data.</text>
</comment>
<dbReference type="GO" id="GO:0051539">
    <property type="term" value="F:4 iron, 4 sulfur cluster binding"/>
    <property type="evidence" value="ECO:0007669"/>
    <property type="project" value="UniProtKB-KW"/>
</dbReference>
<dbReference type="InterPro" id="IPR003741">
    <property type="entry name" value="LUD_dom"/>
</dbReference>
<dbReference type="InterPro" id="IPR024185">
    <property type="entry name" value="FTHF_cligase-like_sf"/>
</dbReference>
<keyword evidence="1" id="KW-0004">4Fe-4S</keyword>
<feature type="domain" description="LUD" evidence="2">
    <location>
        <begin position="72"/>
        <end position="258"/>
    </location>
</feature>
<proteinExistence type="predicted"/>
<keyword evidence="1" id="KW-0411">Iron-sulfur</keyword>
<keyword evidence="1" id="KW-0408">Iron</keyword>
<dbReference type="Gene3D" id="3.40.50.10420">
    <property type="entry name" value="NagB/RpiA/CoA transferase-like"/>
    <property type="match status" value="1"/>
</dbReference>
<protein>
    <submittedName>
        <fullName evidence="3">[Fe-S]-binding protein</fullName>
    </submittedName>
</protein>
<dbReference type="GO" id="GO:0006089">
    <property type="term" value="P:lactate metabolic process"/>
    <property type="evidence" value="ECO:0007669"/>
    <property type="project" value="InterPro"/>
</dbReference>
<dbReference type="AlphaFoldDB" id="A0A2S9JMY1"/>
<dbReference type="EMBL" id="PVBS01000002">
    <property type="protein sequence ID" value="PRD54520.1"/>
    <property type="molecule type" value="Genomic_DNA"/>
</dbReference>
<evidence type="ECO:0000259" key="2">
    <source>
        <dbReference type="Pfam" id="PF02589"/>
    </source>
</evidence>
<dbReference type="RefSeq" id="WP_105726732.1">
    <property type="nucleotide sequence ID" value="NZ_PVBS01000002.1"/>
</dbReference>